<keyword evidence="3" id="KW-0238">DNA-binding</keyword>
<dbReference type="SUPFAM" id="SSF53850">
    <property type="entry name" value="Periplasmic binding protein-like II"/>
    <property type="match status" value="1"/>
</dbReference>
<feature type="domain" description="HTH lysR-type" evidence="5">
    <location>
        <begin position="1"/>
        <end position="60"/>
    </location>
</feature>
<dbReference type="InterPro" id="IPR005119">
    <property type="entry name" value="LysR_subst-bd"/>
</dbReference>
<dbReference type="Pfam" id="PF03466">
    <property type="entry name" value="LysR_substrate"/>
    <property type="match status" value="1"/>
</dbReference>
<evidence type="ECO:0000256" key="1">
    <source>
        <dbReference type="ARBA" id="ARBA00009437"/>
    </source>
</evidence>
<protein>
    <submittedName>
        <fullName evidence="6">LysR family transcriptional regulator</fullName>
    </submittedName>
</protein>
<keyword evidence="2" id="KW-0805">Transcription regulation</keyword>
<dbReference type="PANTHER" id="PTHR30346:SF30">
    <property type="entry name" value="SMALL NEUTRAL PROTEASE REGULATORY PROTEIN"/>
    <property type="match status" value="1"/>
</dbReference>
<keyword evidence="7" id="KW-1185">Reference proteome</keyword>
<keyword evidence="4" id="KW-0804">Transcription</keyword>
<dbReference type="Pfam" id="PF00126">
    <property type="entry name" value="HTH_1"/>
    <property type="match status" value="1"/>
</dbReference>
<dbReference type="InterPro" id="IPR000847">
    <property type="entry name" value="LysR_HTH_N"/>
</dbReference>
<dbReference type="GO" id="GO:0003677">
    <property type="term" value="F:DNA binding"/>
    <property type="evidence" value="ECO:0007669"/>
    <property type="project" value="UniProtKB-KW"/>
</dbReference>
<evidence type="ECO:0000256" key="4">
    <source>
        <dbReference type="ARBA" id="ARBA00023163"/>
    </source>
</evidence>
<comment type="similarity">
    <text evidence="1">Belongs to the LysR transcriptional regulatory family.</text>
</comment>
<organism evidence="6 7">
    <name type="scientific">Actinomadura litoris</name>
    <dbReference type="NCBI Taxonomy" id="2678616"/>
    <lineage>
        <taxon>Bacteria</taxon>
        <taxon>Bacillati</taxon>
        <taxon>Actinomycetota</taxon>
        <taxon>Actinomycetes</taxon>
        <taxon>Streptosporangiales</taxon>
        <taxon>Thermomonosporaceae</taxon>
        <taxon>Actinomadura</taxon>
    </lineage>
</organism>
<dbReference type="AlphaFoldDB" id="A0A7K1KY32"/>
<evidence type="ECO:0000256" key="3">
    <source>
        <dbReference type="ARBA" id="ARBA00023125"/>
    </source>
</evidence>
<name>A0A7K1KY32_9ACTN</name>
<evidence type="ECO:0000256" key="2">
    <source>
        <dbReference type="ARBA" id="ARBA00023015"/>
    </source>
</evidence>
<evidence type="ECO:0000313" key="7">
    <source>
        <dbReference type="Proteomes" id="UP000432015"/>
    </source>
</evidence>
<proteinExistence type="inferred from homology"/>
<dbReference type="PROSITE" id="PS50931">
    <property type="entry name" value="HTH_LYSR"/>
    <property type="match status" value="1"/>
</dbReference>
<comment type="caution">
    <text evidence="6">The sequence shown here is derived from an EMBL/GenBank/DDBJ whole genome shotgun (WGS) entry which is preliminary data.</text>
</comment>
<dbReference type="Gene3D" id="1.10.10.10">
    <property type="entry name" value="Winged helix-like DNA-binding domain superfamily/Winged helix DNA-binding domain"/>
    <property type="match status" value="1"/>
</dbReference>
<dbReference type="PRINTS" id="PR00039">
    <property type="entry name" value="HTHLYSR"/>
</dbReference>
<dbReference type="GO" id="GO:0032993">
    <property type="term" value="C:protein-DNA complex"/>
    <property type="evidence" value="ECO:0007669"/>
    <property type="project" value="TreeGrafter"/>
</dbReference>
<evidence type="ECO:0000259" key="5">
    <source>
        <dbReference type="PROSITE" id="PS50931"/>
    </source>
</evidence>
<dbReference type="Proteomes" id="UP000432015">
    <property type="component" value="Unassembled WGS sequence"/>
</dbReference>
<evidence type="ECO:0000313" key="6">
    <source>
        <dbReference type="EMBL" id="MUN37112.1"/>
    </source>
</evidence>
<dbReference type="CDD" id="cd08414">
    <property type="entry name" value="PBP2_LTTR_aromatics_like"/>
    <property type="match status" value="1"/>
</dbReference>
<dbReference type="InterPro" id="IPR036390">
    <property type="entry name" value="WH_DNA-bd_sf"/>
</dbReference>
<reference evidence="6 7" key="1">
    <citation type="submission" date="2019-11" db="EMBL/GenBank/DDBJ databases">
        <authorList>
            <person name="Cao P."/>
        </authorList>
    </citation>
    <scope>NUCLEOTIDE SEQUENCE [LARGE SCALE GENOMIC DNA]</scope>
    <source>
        <strain evidence="6 7">NEAU-AAG5</strain>
    </source>
</reference>
<dbReference type="EMBL" id="WOFH01000003">
    <property type="protein sequence ID" value="MUN37112.1"/>
    <property type="molecule type" value="Genomic_DNA"/>
</dbReference>
<dbReference type="RefSeq" id="WP_156216110.1">
    <property type="nucleotide sequence ID" value="NZ_JAICDF010000002.1"/>
</dbReference>
<dbReference type="InterPro" id="IPR036388">
    <property type="entry name" value="WH-like_DNA-bd_sf"/>
</dbReference>
<accession>A0A7K1KY32</accession>
<sequence>MDLGPHHLRMIEAVAATGSISKAAARLNLTQPAVSTMLRRVEGHLGVQLFVRSPEGVVPTPVGEEVATRARAALACIDDLNAALAHRRSDPSPLPMLRIGVQACPPLTRLSEHLDVVSPGARLQLRVDQGGGRIPALLASGALDIGLFQEPVDYTAPPLEGLERLVLVECEPALVGMSSSSPLAARETIDLADLADQDWLDDPLDDGPYPAYFRGVCASAGFQPRVRFWSTDWQIAASLIRSGRAIGIYQPTAAPRDGMAFRRITGDPLGQRVVLVWRPEVEQAAGRLRGIFNDVYMQLVRAQRVYGDWWDEHPEAHPALPVVTP</sequence>
<dbReference type="GO" id="GO:0003700">
    <property type="term" value="F:DNA-binding transcription factor activity"/>
    <property type="evidence" value="ECO:0007669"/>
    <property type="project" value="InterPro"/>
</dbReference>
<dbReference type="Gene3D" id="3.40.190.10">
    <property type="entry name" value="Periplasmic binding protein-like II"/>
    <property type="match status" value="2"/>
</dbReference>
<gene>
    <name evidence="6" type="ORF">GNZ18_10940</name>
</gene>
<dbReference type="SUPFAM" id="SSF46785">
    <property type="entry name" value="Winged helix' DNA-binding domain"/>
    <property type="match status" value="1"/>
</dbReference>
<dbReference type="PANTHER" id="PTHR30346">
    <property type="entry name" value="TRANSCRIPTIONAL DUAL REGULATOR HCAR-RELATED"/>
    <property type="match status" value="1"/>
</dbReference>